<dbReference type="Gene3D" id="3.30.70.920">
    <property type="match status" value="1"/>
</dbReference>
<dbReference type="InterPro" id="IPR019888">
    <property type="entry name" value="Tscrpt_reg_AsnC-like"/>
</dbReference>
<keyword evidence="3" id="KW-0804">Transcription</keyword>
<dbReference type="Gene3D" id="1.10.10.10">
    <property type="entry name" value="Winged helix-like DNA-binding domain superfamily/Winged helix DNA-binding domain"/>
    <property type="match status" value="1"/>
</dbReference>
<dbReference type="InterPro" id="IPR000485">
    <property type="entry name" value="AsnC-type_HTH_dom"/>
</dbReference>
<evidence type="ECO:0000256" key="1">
    <source>
        <dbReference type="ARBA" id="ARBA00023015"/>
    </source>
</evidence>
<proteinExistence type="predicted"/>
<gene>
    <name evidence="5" type="ORF">J4G33_10270</name>
</gene>
<name>A0A939RWH3_9CELL</name>
<keyword evidence="6" id="KW-1185">Reference proteome</keyword>
<keyword evidence="2" id="KW-0238">DNA-binding</keyword>
<dbReference type="Pfam" id="PF01037">
    <property type="entry name" value="AsnC_trans_reg"/>
    <property type="match status" value="1"/>
</dbReference>
<dbReference type="GO" id="GO:0043200">
    <property type="term" value="P:response to amino acid"/>
    <property type="evidence" value="ECO:0007669"/>
    <property type="project" value="TreeGrafter"/>
</dbReference>
<dbReference type="PANTHER" id="PTHR30154">
    <property type="entry name" value="LEUCINE-RESPONSIVE REGULATORY PROTEIN"/>
    <property type="match status" value="1"/>
</dbReference>
<evidence type="ECO:0000256" key="3">
    <source>
        <dbReference type="ARBA" id="ARBA00023163"/>
    </source>
</evidence>
<accession>A0A939RWH3</accession>
<evidence type="ECO:0000313" key="5">
    <source>
        <dbReference type="EMBL" id="MBO1752186.1"/>
    </source>
</evidence>
<protein>
    <submittedName>
        <fullName evidence="5">Lrp/AsnC family transcriptional regulator</fullName>
    </submittedName>
</protein>
<dbReference type="RefSeq" id="WP_208055867.1">
    <property type="nucleotide sequence ID" value="NZ_JAGEMK010000004.1"/>
</dbReference>
<dbReference type="SUPFAM" id="SSF46785">
    <property type="entry name" value="Winged helix' DNA-binding domain"/>
    <property type="match status" value="1"/>
</dbReference>
<dbReference type="GO" id="GO:0005829">
    <property type="term" value="C:cytosol"/>
    <property type="evidence" value="ECO:0007669"/>
    <property type="project" value="TreeGrafter"/>
</dbReference>
<evidence type="ECO:0000256" key="2">
    <source>
        <dbReference type="ARBA" id="ARBA00023125"/>
    </source>
</evidence>
<dbReference type="GO" id="GO:0043565">
    <property type="term" value="F:sequence-specific DNA binding"/>
    <property type="evidence" value="ECO:0007669"/>
    <property type="project" value="InterPro"/>
</dbReference>
<dbReference type="Proteomes" id="UP000664209">
    <property type="component" value="Unassembled WGS sequence"/>
</dbReference>
<dbReference type="AlphaFoldDB" id="A0A939RWH3"/>
<dbReference type="EMBL" id="JAGEMK010000004">
    <property type="protein sequence ID" value="MBO1752186.1"/>
    <property type="molecule type" value="Genomic_DNA"/>
</dbReference>
<dbReference type="Pfam" id="PF13404">
    <property type="entry name" value="HTH_AsnC-type"/>
    <property type="match status" value="1"/>
</dbReference>
<reference evidence="5" key="1">
    <citation type="submission" date="2021-03" db="EMBL/GenBank/DDBJ databases">
        <title>Actinotalea soli sp. nov., isolated from soil.</title>
        <authorList>
            <person name="Ping W."/>
            <person name="Zhang J."/>
        </authorList>
    </citation>
    <scope>NUCLEOTIDE SEQUENCE</scope>
    <source>
        <strain evidence="5">BY-33</strain>
    </source>
</reference>
<feature type="domain" description="HTH asnC-type" evidence="4">
    <location>
        <begin position="37"/>
        <end position="98"/>
    </location>
</feature>
<dbReference type="InterPro" id="IPR036390">
    <property type="entry name" value="WH_DNA-bd_sf"/>
</dbReference>
<dbReference type="PANTHER" id="PTHR30154:SF45">
    <property type="entry name" value="TRANSCRIPTIONAL REGULATORY PROTEIN (PROBABLY ASNC-FAMILY)-RELATED"/>
    <property type="match status" value="1"/>
</dbReference>
<evidence type="ECO:0000259" key="4">
    <source>
        <dbReference type="PROSITE" id="PS50956"/>
    </source>
</evidence>
<dbReference type="SUPFAM" id="SSF54909">
    <property type="entry name" value="Dimeric alpha+beta barrel"/>
    <property type="match status" value="1"/>
</dbReference>
<evidence type="ECO:0000313" key="6">
    <source>
        <dbReference type="Proteomes" id="UP000664209"/>
    </source>
</evidence>
<keyword evidence="1" id="KW-0805">Transcription regulation</keyword>
<sequence length="198" mass="21076">MDQDGAGLSDARGAGLDDARATGLEGLDSTARRVRTLDPLDAAILEHLAQDARASFAVVGARVNLSASAVKRRVDRLRADGVISGFTARVDPAALGWSTEAYVEVHCGGSTSPLTMREAFTRYPEIVAASTVTGEADAVVQIRARDVRHLDEVVERINAEPFVRRTRSTVVLTPLVRRAEESLSPRPTSATTRPAAGS</sequence>
<dbReference type="InterPro" id="IPR019887">
    <property type="entry name" value="Tscrpt_reg_AsnC/Lrp_C"/>
</dbReference>
<dbReference type="PRINTS" id="PR00033">
    <property type="entry name" value="HTHASNC"/>
</dbReference>
<dbReference type="InterPro" id="IPR011008">
    <property type="entry name" value="Dimeric_a/b-barrel"/>
</dbReference>
<comment type="caution">
    <text evidence="5">The sequence shown here is derived from an EMBL/GenBank/DDBJ whole genome shotgun (WGS) entry which is preliminary data.</text>
</comment>
<dbReference type="SMART" id="SM00344">
    <property type="entry name" value="HTH_ASNC"/>
    <property type="match status" value="1"/>
</dbReference>
<dbReference type="InterPro" id="IPR036388">
    <property type="entry name" value="WH-like_DNA-bd_sf"/>
</dbReference>
<dbReference type="PROSITE" id="PS50956">
    <property type="entry name" value="HTH_ASNC_2"/>
    <property type="match status" value="1"/>
</dbReference>
<organism evidence="5 6">
    <name type="scientific">Actinotalea soli</name>
    <dbReference type="NCBI Taxonomy" id="2819234"/>
    <lineage>
        <taxon>Bacteria</taxon>
        <taxon>Bacillati</taxon>
        <taxon>Actinomycetota</taxon>
        <taxon>Actinomycetes</taxon>
        <taxon>Micrococcales</taxon>
        <taxon>Cellulomonadaceae</taxon>
        <taxon>Actinotalea</taxon>
    </lineage>
</organism>